<accession>A0A0D2NWL0</accession>
<dbReference type="OrthoDB" id="9876299at2759"/>
<proteinExistence type="predicted"/>
<evidence type="ECO:0000313" key="2">
    <source>
        <dbReference type="Proteomes" id="UP000054270"/>
    </source>
</evidence>
<dbReference type="AlphaFoldDB" id="A0A0D2NWL0"/>
<name>A0A0D2NWL0_HYPSF</name>
<protein>
    <submittedName>
        <fullName evidence="1">Uncharacterized protein</fullName>
    </submittedName>
</protein>
<dbReference type="Proteomes" id="UP000054270">
    <property type="component" value="Unassembled WGS sequence"/>
</dbReference>
<reference evidence="2" key="1">
    <citation type="submission" date="2014-04" db="EMBL/GenBank/DDBJ databases">
        <title>Evolutionary Origins and Diversification of the Mycorrhizal Mutualists.</title>
        <authorList>
            <consortium name="DOE Joint Genome Institute"/>
            <consortium name="Mycorrhizal Genomics Consortium"/>
            <person name="Kohler A."/>
            <person name="Kuo A."/>
            <person name="Nagy L.G."/>
            <person name="Floudas D."/>
            <person name="Copeland A."/>
            <person name="Barry K.W."/>
            <person name="Cichocki N."/>
            <person name="Veneault-Fourrey C."/>
            <person name="LaButti K."/>
            <person name="Lindquist E.A."/>
            <person name="Lipzen A."/>
            <person name="Lundell T."/>
            <person name="Morin E."/>
            <person name="Murat C."/>
            <person name="Riley R."/>
            <person name="Ohm R."/>
            <person name="Sun H."/>
            <person name="Tunlid A."/>
            <person name="Henrissat B."/>
            <person name="Grigoriev I.V."/>
            <person name="Hibbett D.S."/>
            <person name="Martin F."/>
        </authorList>
    </citation>
    <scope>NUCLEOTIDE SEQUENCE [LARGE SCALE GENOMIC DNA]</scope>
    <source>
        <strain evidence="2">FD-334 SS-4</strain>
    </source>
</reference>
<organism evidence="1 2">
    <name type="scientific">Hypholoma sublateritium (strain FD-334 SS-4)</name>
    <dbReference type="NCBI Taxonomy" id="945553"/>
    <lineage>
        <taxon>Eukaryota</taxon>
        <taxon>Fungi</taxon>
        <taxon>Dikarya</taxon>
        <taxon>Basidiomycota</taxon>
        <taxon>Agaricomycotina</taxon>
        <taxon>Agaricomycetes</taxon>
        <taxon>Agaricomycetidae</taxon>
        <taxon>Agaricales</taxon>
        <taxon>Agaricineae</taxon>
        <taxon>Strophariaceae</taxon>
        <taxon>Hypholoma</taxon>
    </lineage>
</organism>
<sequence length="177" mass="19315">MEYRRTDFQADKVRSSSLDHLLMILSPADPALSFVHLLVSAPRPTCAPVTALSTIPQPSIDRADHRAHHSQSALSPSSAAHLVIDPLNSSIHAVCPPVRARKRAMSPATRASAHSRYTVLSSCLRATTYVQRDSYTHTASMLRTLAAPAGYMSYGDRKAGLNWIARRIHFENASLSG</sequence>
<dbReference type="EMBL" id="KN817831">
    <property type="protein sequence ID" value="KJA12940.1"/>
    <property type="molecule type" value="Genomic_DNA"/>
</dbReference>
<gene>
    <name evidence="1" type="ORF">HYPSUDRAFT_209974</name>
</gene>
<evidence type="ECO:0000313" key="1">
    <source>
        <dbReference type="EMBL" id="KJA12940.1"/>
    </source>
</evidence>
<keyword evidence="2" id="KW-1185">Reference proteome</keyword>